<evidence type="ECO:0000313" key="3">
    <source>
        <dbReference type="Proteomes" id="UP000627292"/>
    </source>
</evidence>
<dbReference type="SUPFAM" id="SSF56112">
    <property type="entry name" value="Protein kinase-like (PK-like)"/>
    <property type="match status" value="1"/>
</dbReference>
<keyword evidence="3" id="KW-1185">Reference proteome</keyword>
<dbReference type="InterPro" id="IPR051678">
    <property type="entry name" value="AGP_Transferase"/>
</dbReference>
<dbReference type="RefSeq" id="WP_188950291.1">
    <property type="nucleotide sequence ID" value="NZ_BMIB01000001.1"/>
</dbReference>
<comment type="caution">
    <text evidence="2">The sequence shown here is derived from an EMBL/GenBank/DDBJ whole genome shotgun (WGS) entry which is preliminary data.</text>
</comment>
<dbReference type="PANTHER" id="PTHR21310">
    <property type="entry name" value="AMINOGLYCOSIDE PHOSPHOTRANSFERASE-RELATED-RELATED"/>
    <property type="match status" value="1"/>
</dbReference>
<evidence type="ECO:0000259" key="1">
    <source>
        <dbReference type="Pfam" id="PF01636"/>
    </source>
</evidence>
<dbReference type="AlphaFoldDB" id="A0A917MRC1"/>
<sequence>MTADAYTGLQTVTDEEVLEAAVAPVLGPLRHIEHSGGYSNKNYSITTAANQRYSARIARTNRTAASVAAEAHILNALAQFTNLPVPALVTLPQQHITINGQQHFLHCFTHINGSIPCLWWQQCSPQQLQQLFHQLALLHRAMHTIPSIGKAATDMVWYQLPDKAPAILAATDTGRYVTAHWPAFTQAATRLQQAMQVRFPWQQARYQWIHGDIQTENVLFENDRLTGLLDFELATWDACEKDVILAAFRTCKEGNSDAPFQYNAAALQLAIYTYRRAEKGLCDAFFTEYDTLWKPWFCLDQAMLYLRNAFDGVWQLQPGIGFLPCFHQVLQYT</sequence>
<reference evidence="2" key="2">
    <citation type="submission" date="2020-09" db="EMBL/GenBank/DDBJ databases">
        <authorList>
            <person name="Sun Q."/>
            <person name="Zhou Y."/>
        </authorList>
    </citation>
    <scope>NUCLEOTIDE SEQUENCE</scope>
    <source>
        <strain evidence="2">CGMCC 1.15290</strain>
    </source>
</reference>
<organism evidence="2 3">
    <name type="scientific">Filimonas zeae</name>
    <dbReference type="NCBI Taxonomy" id="1737353"/>
    <lineage>
        <taxon>Bacteria</taxon>
        <taxon>Pseudomonadati</taxon>
        <taxon>Bacteroidota</taxon>
        <taxon>Chitinophagia</taxon>
        <taxon>Chitinophagales</taxon>
        <taxon>Chitinophagaceae</taxon>
        <taxon>Filimonas</taxon>
    </lineage>
</organism>
<feature type="domain" description="Aminoglycoside phosphotransferase" evidence="1">
    <location>
        <begin position="33"/>
        <end position="255"/>
    </location>
</feature>
<proteinExistence type="predicted"/>
<dbReference type="InterPro" id="IPR011009">
    <property type="entry name" value="Kinase-like_dom_sf"/>
</dbReference>
<accession>A0A917MRC1</accession>
<dbReference type="InterPro" id="IPR002575">
    <property type="entry name" value="Aminoglycoside_PTrfase"/>
</dbReference>
<reference evidence="2" key="1">
    <citation type="journal article" date="2014" name="Int. J. Syst. Evol. Microbiol.">
        <title>Complete genome sequence of Corynebacterium casei LMG S-19264T (=DSM 44701T), isolated from a smear-ripened cheese.</title>
        <authorList>
            <consortium name="US DOE Joint Genome Institute (JGI-PGF)"/>
            <person name="Walter F."/>
            <person name="Albersmeier A."/>
            <person name="Kalinowski J."/>
            <person name="Ruckert C."/>
        </authorList>
    </citation>
    <scope>NUCLEOTIDE SEQUENCE</scope>
    <source>
        <strain evidence="2">CGMCC 1.15290</strain>
    </source>
</reference>
<dbReference type="Pfam" id="PF01636">
    <property type="entry name" value="APH"/>
    <property type="match status" value="1"/>
</dbReference>
<dbReference type="Gene3D" id="3.90.1200.10">
    <property type="match status" value="1"/>
</dbReference>
<dbReference type="Proteomes" id="UP000627292">
    <property type="component" value="Unassembled WGS sequence"/>
</dbReference>
<evidence type="ECO:0000313" key="2">
    <source>
        <dbReference type="EMBL" id="GGH58596.1"/>
    </source>
</evidence>
<gene>
    <name evidence="2" type="ORF">GCM10011379_04450</name>
</gene>
<dbReference type="Gene3D" id="3.30.200.20">
    <property type="entry name" value="Phosphorylase Kinase, domain 1"/>
    <property type="match status" value="1"/>
</dbReference>
<name>A0A917MRC1_9BACT</name>
<protein>
    <recommendedName>
        <fullName evidence="1">Aminoglycoside phosphotransferase domain-containing protein</fullName>
    </recommendedName>
</protein>
<dbReference type="EMBL" id="BMIB01000001">
    <property type="protein sequence ID" value="GGH58596.1"/>
    <property type="molecule type" value="Genomic_DNA"/>
</dbReference>